<dbReference type="EMBL" id="QRHP01000027">
    <property type="protein sequence ID" value="RHF81422.1"/>
    <property type="molecule type" value="Genomic_DNA"/>
</dbReference>
<protein>
    <submittedName>
        <fullName evidence="1">Uncharacterized protein</fullName>
    </submittedName>
</protein>
<evidence type="ECO:0000313" key="2">
    <source>
        <dbReference type="Proteomes" id="UP000283701"/>
    </source>
</evidence>
<reference evidence="1 2" key="1">
    <citation type="submission" date="2018-08" db="EMBL/GenBank/DDBJ databases">
        <title>A genome reference for cultivated species of the human gut microbiota.</title>
        <authorList>
            <person name="Zou Y."/>
            <person name="Xue W."/>
            <person name="Luo G."/>
        </authorList>
    </citation>
    <scope>NUCLEOTIDE SEQUENCE [LARGE SCALE GENOMIC DNA]</scope>
    <source>
        <strain evidence="1 2">AM23-23AC</strain>
    </source>
</reference>
<accession>A0A3R6GD92</accession>
<sequence length="106" mass="11963">MGIFASTKSEVRIAKKVLKEKYNEDFEIISLGGRGGTLTNDTFTVKCYPVSDPDYIFKTEIQKEGNFYPIVGRDTTIGYESIYYLTQEQYDDAVIGGKVRISLKGK</sequence>
<dbReference type="AlphaFoldDB" id="A0A3R6GD92"/>
<gene>
    <name evidence="1" type="ORF">DW654_15615</name>
</gene>
<name>A0A3R6GD92_9FIRM</name>
<dbReference type="RefSeq" id="WP_055172416.1">
    <property type="nucleotide sequence ID" value="NZ_CYXX01000054.1"/>
</dbReference>
<organism evidence="1 2">
    <name type="scientific">Roseburia inulinivorans</name>
    <dbReference type="NCBI Taxonomy" id="360807"/>
    <lineage>
        <taxon>Bacteria</taxon>
        <taxon>Bacillati</taxon>
        <taxon>Bacillota</taxon>
        <taxon>Clostridia</taxon>
        <taxon>Lachnospirales</taxon>
        <taxon>Lachnospiraceae</taxon>
        <taxon>Roseburia</taxon>
    </lineage>
</organism>
<evidence type="ECO:0000313" key="1">
    <source>
        <dbReference type="EMBL" id="RHF81422.1"/>
    </source>
</evidence>
<comment type="caution">
    <text evidence="1">The sequence shown here is derived from an EMBL/GenBank/DDBJ whole genome shotgun (WGS) entry which is preliminary data.</text>
</comment>
<dbReference type="Proteomes" id="UP000283701">
    <property type="component" value="Unassembled WGS sequence"/>
</dbReference>
<proteinExistence type="predicted"/>